<dbReference type="InterPro" id="IPR052919">
    <property type="entry name" value="TA_system_RNase"/>
</dbReference>
<dbReference type="RefSeq" id="WP_135819368.1">
    <property type="nucleotide sequence ID" value="NZ_SRPG01000464.1"/>
</dbReference>
<dbReference type="CDD" id="cd09872">
    <property type="entry name" value="PIN_Sll0205-like"/>
    <property type="match status" value="1"/>
</dbReference>
<dbReference type="Gene3D" id="3.40.50.1010">
    <property type="entry name" value="5'-nuclease"/>
    <property type="match status" value="1"/>
</dbReference>
<organism evidence="2 3">
    <name type="scientific">Paracoccus liaowanqingii</name>
    <dbReference type="NCBI Taxonomy" id="2560053"/>
    <lineage>
        <taxon>Bacteria</taxon>
        <taxon>Pseudomonadati</taxon>
        <taxon>Pseudomonadota</taxon>
        <taxon>Alphaproteobacteria</taxon>
        <taxon>Rhodobacterales</taxon>
        <taxon>Paracoccaceae</taxon>
        <taxon>Paracoccus</taxon>
    </lineage>
</organism>
<evidence type="ECO:0000259" key="1">
    <source>
        <dbReference type="Pfam" id="PF01850"/>
    </source>
</evidence>
<protein>
    <submittedName>
        <fullName evidence="2">Type II toxin-antitoxin system VapC family toxin</fullName>
    </submittedName>
</protein>
<proteinExistence type="predicted"/>
<dbReference type="OrthoDB" id="9798990at2"/>
<comment type="caution">
    <text evidence="2">The sequence shown here is derived from an EMBL/GenBank/DDBJ whole genome shotgun (WGS) entry which is preliminary data.</text>
</comment>
<dbReference type="SUPFAM" id="SSF88723">
    <property type="entry name" value="PIN domain-like"/>
    <property type="match status" value="1"/>
</dbReference>
<name>A0A4Z1BXB9_9RHOB</name>
<dbReference type="InterPro" id="IPR041705">
    <property type="entry name" value="PIN_Sll0205"/>
</dbReference>
<dbReference type="Pfam" id="PF01850">
    <property type="entry name" value="PIN"/>
    <property type="match status" value="1"/>
</dbReference>
<dbReference type="EMBL" id="SRPG01000464">
    <property type="protein sequence ID" value="TGN37716.1"/>
    <property type="molecule type" value="Genomic_DNA"/>
</dbReference>
<feature type="domain" description="PIN" evidence="1">
    <location>
        <begin position="4"/>
        <end position="122"/>
    </location>
</feature>
<dbReference type="PANTHER" id="PTHR36173">
    <property type="entry name" value="RIBONUCLEASE VAPC16-RELATED"/>
    <property type="match status" value="1"/>
</dbReference>
<evidence type="ECO:0000313" key="3">
    <source>
        <dbReference type="Proteomes" id="UP000297972"/>
    </source>
</evidence>
<evidence type="ECO:0000313" key="2">
    <source>
        <dbReference type="EMBL" id="TGN37716.1"/>
    </source>
</evidence>
<reference evidence="2 3" key="1">
    <citation type="submission" date="2019-03" db="EMBL/GenBank/DDBJ databases">
        <authorList>
            <person name="Li J."/>
        </authorList>
    </citation>
    <scope>NUCLEOTIDE SEQUENCE [LARGE SCALE GENOMIC DNA]</scope>
    <source>
        <strain evidence="2 3">3058</strain>
    </source>
</reference>
<dbReference type="AlphaFoldDB" id="A0A4Z1BXB9"/>
<dbReference type="Proteomes" id="UP000297972">
    <property type="component" value="Unassembled WGS sequence"/>
</dbReference>
<accession>A0A4Z1BXB9</accession>
<sequence length="134" mass="14734">MTAVLLDTHTWVWSLLDLPDIDPAARSAIEDAQTVYVAPCSFHEITQKHRSGKWPEVSTIVTRLPALLRAQGGTLAPFTGEMAMLSGGMNWSHRDPFDRMIAATAMELSCPLISKDSAFDGLAGFPGWKGRFWS</sequence>
<keyword evidence="3" id="KW-1185">Reference proteome</keyword>
<dbReference type="InterPro" id="IPR002716">
    <property type="entry name" value="PIN_dom"/>
</dbReference>
<gene>
    <name evidence="2" type="ORF">E4L95_22245</name>
</gene>
<dbReference type="InterPro" id="IPR029060">
    <property type="entry name" value="PIN-like_dom_sf"/>
</dbReference>